<proteinExistence type="predicted"/>
<dbReference type="Gene3D" id="2.130.10.10">
    <property type="entry name" value="YVTN repeat-like/Quinoprotein amine dehydrogenase"/>
    <property type="match status" value="2"/>
</dbReference>
<dbReference type="AlphaFoldDB" id="A0A7W5CAU2"/>
<accession>A0A7W5CAU2</accession>
<comment type="caution">
    <text evidence="2">The sequence shown here is derived from an EMBL/GenBank/DDBJ whole genome shotgun (WGS) entry which is preliminary data.</text>
</comment>
<evidence type="ECO:0000256" key="1">
    <source>
        <dbReference type="SAM" id="SignalP"/>
    </source>
</evidence>
<keyword evidence="3" id="KW-1185">Reference proteome</keyword>
<reference evidence="2 3" key="1">
    <citation type="submission" date="2020-08" db="EMBL/GenBank/DDBJ databases">
        <title>Genomic Encyclopedia of Type Strains, Phase III (KMG-III): the genomes of soil and plant-associated and newly described type strains.</title>
        <authorList>
            <person name="Whitman W."/>
        </authorList>
    </citation>
    <scope>NUCLEOTIDE SEQUENCE [LARGE SCALE GENOMIC DNA]</scope>
    <source>
        <strain evidence="2 3">CECT 8234</strain>
    </source>
</reference>
<dbReference type="SUPFAM" id="SSF110296">
    <property type="entry name" value="Oligoxyloglucan reducing end-specific cellobiohydrolase"/>
    <property type="match status" value="2"/>
</dbReference>
<dbReference type="Proteomes" id="UP000518605">
    <property type="component" value="Unassembled WGS sequence"/>
</dbReference>
<evidence type="ECO:0000313" key="3">
    <source>
        <dbReference type="Proteomes" id="UP000518605"/>
    </source>
</evidence>
<dbReference type="PANTHER" id="PTHR47199:SF2">
    <property type="entry name" value="PHOTOSYSTEM II STABILITY_ASSEMBLY FACTOR HCF136, CHLOROPLASTIC"/>
    <property type="match status" value="1"/>
</dbReference>
<feature type="signal peptide" evidence="1">
    <location>
        <begin position="1"/>
        <end position="28"/>
    </location>
</feature>
<gene>
    <name evidence="2" type="ORF">FHS16_003839</name>
</gene>
<dbReference type="PANTHER" id="PTHR47199">
    <property type="entry name" value="PHOTOSYSTEM II STABILITY/ASSEMBLY FACTOR HCF136, CHLOROPLASTIC"/>
    <property type="match status" value="1"/>
</dbReference>
<name>A0A7W5CAU2_9BACL</name>
<sequence length="376" mass="38788">MRIIPLKSGLAAAALAVGLTAAAPFTQAAGSVGATELFNGTPAGDTSYHFSEIQFLNGTTGRAAGNGFLIGTSDAGSSWQSIYKGTWQFAQLDFISNTTGWALAKSAAGGTNALIQTTNGGSTFTKIPTGGIALERIRFLDAKNGFGYTRAFAYRTANGGKTWTKIATPPNTRYAEFLNLKQGWALVVVPGFGYTLSRTTDGGSSWTTKLSVKSSEISGGALYVSGSEVWARFNGGVGMSQQSYSLYASADNGSSWRKVISQATAGGGPAPGAAAGIVKEGPASPGGHVSNLELVDGAAILGGFSPVGEQIGVGRSLDRGKTWANLKPIKGFENVISFTTKNQGWMADTSVSSPSLYSTGDGGKTWTKKLSIPADN</sequence>
<evidence type="ECO:0000313" key="2">
    <source>
        <dbReference type="EMBL" id="MBB3153764.1"/>
    </source>
</evidence>
<organism evidence="2 3">
    <name type="scientific">Paenibacillus endophyticus</name>
    <dbReference type="NCBI Taxonomy" id="1294268"/>
    <lineage>
        <taxon>Bacteria</taxon>
        <taxon>Bacillati</taxon>
        <taxon>Bacillota</taxon>
        <taxon>Bacilli</taxon>
        <taxon>Bacillales</taxon>
        <taxon>Paenibacillaceae</taxon>
        <taxon>Paenibacillus</taxon>
    </lineage>
</organism>
<protein>
    <submittedName>
        <fullName evidence="2">Photosystem II stability/assembly factor-like uncharacterized protein</fullName>
    </submittedName>
</protein>
<dbReference type="RefSeq" id="WP_183565980.1">
    <property type="nucleotide sequence ID" value="NZ_CBCSLB010000012.1"/>
</dbReference>
<keyword evidence="1" id="KW-0732">Signal</keyword>
<dbReference type="InterPro" id="IPR015943">
    <property type="entry name" value="WD40/YVTN_repeat-like_dom_sf"/>
</dbReference>
<feature type="chain" id="PRO_5031522992" evidence="1">
    <location>
        <begin position="29"/>
        <end position="376"/>
    </location>
</feature>
<dbReference type="EMBL" id="JACHXW010000012">
    <property type="protein sequence ID" value="MBB3153764.1"/>
    <property type="molecule type" value="Genomic_DNA"/>
</dbReference>